<reference evidence="3" key="1">
    <citation type="journal article" date="2014" name="Science">
        <title>Ancient hybridizations among the ancestral genomes of bread wheat.</title>
        <authorList>
            <consortium name="International Wheat Genome Sequencing Consortium,"/>
            <person name="Marcussen T."/>
            <person name="Sandve S.R."/>
            <person name="Heier L."/>
            <person name="Spannagl M."/>
            <person name="Pfeifer M."/>
            <person name="Jakobsen K.S."/>
            <person name="Wulff B.B."/>
            <person name="Steuernagel B."/>
            <person name="Mayer K.F."/>
            <person name="Olsen O.A."/>
        </authorList>
    </citation>
    <scope>NUCLEOTIDE SEQUENCE [LARGE SCALE GENOMIC DNA]</scope>
    <source>
        <strain evidence="3">cv. AL8/78</strain>
    </source>
</reference>
<organism evidence="2 3">
    <name type="scientific">Aegilops tauschii subsp. strangulata</name>
    <name type="common">Goatgrass</name>
    <dbReference type="NCBI Taxonomy" id="200361"/>
    <lineage>
        <taxon>Eukaryota</taxon>
        <taxon>Viridiplantae</taxon>
        <taxon>Streptophyta</taxon>
        <taxon>Embryophyta</taxon>
        <taxon>Tracheophyta</taxon>
        <taxon>Spermatophyta</taxon>
        <taxon>Magnoliopsida</taxon>
        <taxon>Liliopsida</taxon>
        <taxon>Poales</taxon>
        <taxon>Poaceae</taxon>
        <taxon>BOP clade</taxon>
        <taxon>Pooideae</taxon>
        <taxon>Triticodae</taxon>
        <taxon>Triticeae</taxon>
        <taxon>Triticinae</taxon>
        <taxon>Aegilops</taxon>
    </lineage>
</organism>
<keyword evidence="1" id="KW-1133">Transmembrane helix</keyword>
<dbReference type="Gramene" id="AET7Gv20488500.2">
    <property type="protein sequence ID" value="AET7Gv20488500.2"/>
    <property type="gene ID" value="AET7Gv20488500"/>
</dbReference>
<sequence length="68" mass="7340">MGGMQVVTTHSHCSFLKNFLTGAVFTLPLVYILLHSIPSSFLSYTNLAAFQAHRTSTSPPLPPPPQGI</sequence>
<protein>
    <submittedName>
        <fullName evidence="2">Uncharacterized protein</fullName>
    </submittedName>
</protein>
<feature type="transmembrane region" description="Helical" evidence="1">
    <location>
        <begin position="15"/>
        <end position="34"/>
    </location>
</feature>
<name>A0A453R785_AEGTS</name>
<reference evidence="3" key="2">
    <citation type="journal article" date="2017" name="Nat. Plants">
        <title>The Aegilops tauschii genome reveals multiple impacts of transposons.</title>
        <authorList>
            <person name="Zhao G."/>
            <person name="Zou C."/>
            <person name="Li K."/>
            <person name="Wang K."/>
            <person name="Li T."/>
            <person name="Gao L."/>
            <person name="Zhang X."/>
            <person name="Wang H."/>
            <person name="Yang Z."/>
            <person name="Liu X."/>
            <person name="Jiang W."/>
            <person name="Mao L."/>
            <person name="Kong X."/>
            <person name="Jiao Y."/>
            <person name="Jia J."/>
        </authorList>
    </citation>
    <scope>NUCLEOTIDE SEQUENCE [LARGE SCALE GENOMIC DNA]</scope>
    <source>
        <strain evidence="3">cv. AL8/78</strain>
    </source>
</reference>
<dbReference type="EnsemblPlants" id="AET7Gv20488500.2">
    <property type="protein sequence ID" value="AET7Gv20488500.2"/>
    <property type="gene ID" value="AET7Gv20488500"/>
</dbReference>
<reference evidence="2" key="4">
    <citation type="submission" date="2019-03" db="UniProtKB">
        <authorList>
            <consortium name="EnsemblPlants"/>
        </authorList>
    </citation>
    <scope>IDENTIFICATION</scope>
</reference>
<reference evidence="2" key="5">
    <citation type="journal article" date="2021" name="G3 (Bethesda)">
        <title>Aegilops tauschii genome assembly Aet v5.0 features greater sequence contiguity and improved annotation.</title>
        <authorList>
            <person name="Wang L."/>
            <person name="Zhu T."/>
            <person name="Rodriguez J.C."/>
            <person name="Deal K.R."/>
            <person name="Dubcovsky J."/>
            <person name="McGuire P.E."/>
            <person name="Lux T."/>
            <person name="Spannagl M."/>
            <person name="Mayer K.F.X."/>
            <person name="Baldrich P."/>
            <person name="Meyers B.C."/>
            <person name="Huo N."/>
            <person name="Gu Y.Q."/>
            <person name="Zhou H."/>
            <person name="Devos K.M."/>
            <person name="Bennetzen J.L."/>
            <person name="Unver T."/>
            <person name="Budak H."/>
            <person name="Gulick P.J."/>
            <person name="Galiba G."/>
            <person name="Kalapos B."/>
            <person name="Nelson D.R."/>
            <person name="Li P."/>
            <person name="You F.M."/>
            <person name="Luo M.C."/>
            <person name="Dvorak J."/>
        </authorList>
    </citation>
    <scope>NUCLEOTIDE SEQUENCE [LARGE SCALE GENOMIC DNA]</scope>
    <source>
        <strain evidence="2">cv. AL8/78</strain>
    </source>
</reference>
<accession>A0A453R785</accession>
<dbReference type="AlphaFoldDB" id="A0A453R785"/>
<evidence type="ECO:0000256" key="1">
    <source>
        <dbReference type="SAM" id="Phobius"/>
    </source>
</evidence>
<proteinExistence type="predicted"/>
<keyword evidence="1" id="KW-0472">Membrane</keyword>
<keyword evidence="1" id="KW-0812">Transmembrane</keyword>
<evidence type="ECO:0000313" key="3">
    <source>
        <dbReference type="Proteomes" id="UP000015105"/>
    </source>
</evidence>
<dbReference type="Proteomes" id="UP000015105">
    <property type="component" value="Chromosome 7D"/>
</dbReference>
<keyword evidence="3" id="KW-1185">Reference proteome</keyword>
<evidence type="ECO:0000313" key="2">
    <source>
        <dbReference type="EnsemblPlants" id="AET7Gv20488500.2"/>
    </source>
</evidence>
<reference evidence="2" key="3">
    <citation type="journal article" date="2017" name="Nature">
        <title>Genome sequence of the progenitor of the wheat D genome Aegilops tauschii.</title>
        <authorList>
            <person name="Luo M.C."/>
            <person name="Gu Y.Q."/>
            <person name="Puiu D."/>
            <person name="Wang H."/>
            <person name="Twardziok S.O."/>
            <person name="Deal K.R."/>
            <person name="Huo N."/>
            <person name="Zhu T."/>
            <person name="Wang L."/>
            <person name="Wang Y."/>
            <person name="McGuire P.E."/>
            <person name="Liu S."/>
            <person name="Long H."/>
            <person name="Ramasamy R.K."/>
            <person name="Rodriguez J.C."/>
            <person name="Van S.L."/>
            <person name="Yuan L."/>
            <person name="Wang Z."/>
            <person name="Xia Z."/>
            <person name="Xiao L."/>
            <person name="Anderson O.D."/>
            <person name="Ouyang S."/>
            <person name="Liang Y."/>
            <person name="Zimin A.V."/>
            <person name="Pertea G."/>
            <person name="Qi P."/>
            <person name="Bennetzen J.L."/>
            <person name="Dai X."/>
            <person name="Dawson M.W."/>
            <person name="Muller H.G."/>
            <person name="Kugler K."/>
            <person name="Rivarola-Duarte L."/>
            <person name="Spannagl M."/>
            <person name="Mayer K.F.X."/>
            <person name="Lu F.H."/>
            <person name="Bevan M.W."/>
            <person name="Leroy P."/>
            <person name="Li P."/>
            <person name="You F.M."/>
            <person name="Sun Q."/>
            <person name="Liu Z."/>
            <person name="Lyons E."/>
            <person name="Wicker T."/>
            <person name="Salzberg S.L."/>
            <person name="Devos K.M."/>
            <person name="Dvorak J."/>
        </authorList>
    </citation>
    <scope>NUCLEOTIDE SEQUENCE [LARGE SCALE GENOMIC DNA]</scope>
    <source>
        <strain evidence="2">cv. AL8/78</strain>
    </source>
</reference>